<evidence type="ECO:0000259" key="2">
    <source>
        <dbReference type="Pfam" id="PF00501"/>
    </source>
</evidence>
<reference evidence="3 4" key="1">
    <citation type="submission" date="2018-08" db="EMBL/GenBank/DDBJ databases">
        <title>Recombination of ecologically and evolutionarily significant loci maintains genetic cohesion in the Pseudomonas syringae species complex.</title>
        <authorList>
            <person name="Dillon M."/>
            <person name="Thakur S."/>
            <person name="Almeida R.N.D."/>
            <person name="Weir B.S."/>
            <person name="Guttman D.S."/>
        </authorList>
    </citation>
    <scope>NUCLEOTIDE SEQUENCE [LARGE SCALE GENOMIC DNA]</scope>
    <source>
        <strain evidence="3 4">ICMP 19473</strain>
    </source>
</reference>
<dbReference type="Gene3D" id="2.30.38.10">
    <property type="entry name" value="Luciferase, Domain 3"/>
    <property type="match status" value="1"/>
</dbReference>
<dbReference type="OrthoDB" id="9757559at2"/>
<dbReference type="GO" id="GO:0043041">
    <property type="term" value="P:amino acid activation for nonribosomal peptide biosynthetic process"/>
    <property type="evidence" value="ECO:0007669"/>
    <property type="project" value="TreeGrafter"/>
</dbReference>
<sequence length="669" mass="72864">MASSTPDVLEHTPHAPTLFTEAPPPLLQQRFPTPINGAARYAQTKVTLPRPLFSDLSGFCQSMDVPLAHAFAAVISTYFCRTTGVDSIVIALPVPGSAETIGSSSVATRLNLDFDGSFMELMRDVASQLQARNVHQRCSEADVSLAFESLNSDGPAGDSEREAVLRRAGYEPPPLEIVVHDAHSFGDLCLDFNFDTTFLSREEVRLIQPRLIAMLEAALEHHPTCVAQFPIMPQAELALVLHTFNATQRDYPGHELIHELFERQTQARPDAIALVDLHHELTYAQLNRRANQLSQRLLLHGIQPEQRVAICAEPGADMIVALLAVLKAGGACVPIDPDHPAERMAFILKDSAARLLLCPQALTERLPAARYRPALILLDERDARLIDSDPEYDDNLEVGALDLTDEHLACVMYTSGFSGQSKGVMIEHRSVVNLARTLAHTTHAHCPSAANVALNAKPCSDLSIKGIAQLIVGHRLVIVPPSTRADGANFLAFLARHQVHVFDATLSQLDRLLAAGLTESSSYQPVSVLLDGLALDDATWERLRHCQSIRFHTQYGSLECAAAATAGLIRELGENPGMGKPLPNVHVLVLDARGQPMPVGVTGELYLGGIGLGRGYQNDPQLTAQRFVPNPLSADQQTKLYKSGDLGRWRADGSLEYRGRAASRAFDCL</sequence>
<proteinExistence type="predicted"/>
<comment type="caution">
    <text evidence="3">The sequence shown here is derived from an EMBL/GenBank/DDBJ whole genome shotgun (WGS) entry which is preliminary data.</text>
</comment>
<dbReference type="Gene3D" id="3.40.50.980">
    <property type="match status" value="2"/>
</dbReference>
<dbReference type="PANTHER" id="PTHR45527">
    <property type="entry name" value="NONRIBOSOMAL PEPTIDE SYNTHETASE"/>
    <property type="match status" value="1"/>
</dbReference>
<dbReference type="SUPFAM" id="SSF56801">
    <property type="entry name" value="Acetyl-CoA synthetase-like"/>
    <property type="match status" value="1"/>
</dbReference>
<dbReference type="EMBL" id="RBTP01000073">
    <property type="protein sequence ID" value="RMT77237.1"/>
    <property type="molecule type" value="Genomic_DNA"/>
</dbReference>
<dbReference type="GO" id="GO:0031177">
    <property type="term" value="F:phosphopantetheine binding"/>
    <property type="evidence" value="ECO:0007669"/>
    <property type="project" value="TreeGrafter"/>
</dbReference>
<dbReference type="GO" id="GO:0005737">
    <property type="term" value="C:cytoplasm"/>
    <property type="evidence" value="ECO:0007669"/>
    <property type="project" value="TreeGrafter"/>
</dbReference>
<evidence type="ECO:0000313" key="3">
    <source>
        <dbReference type="EMBL" id="RMT77237.1"/>
    </source>
</evidence>
<dbReference type="Gene3D" id="3.30.559.30">
    <property type="entry name" value="Nonribosomal peptide synthetase, condensation domain"/>
    <property type="match status" value="1"/>
</dbReference>
<dbReference type="AlphaFoldDB" id="A0A3M5NZ41"/>
<protein>
    <submittedName>
        <fullName evidence="3">Amino acid adenylation</fullName>
    </submittedName>
</protein>
<dbReference type="FunFam" id="3.40.50.980:FF:000001">
    <property type="entry name" value="Non-ribosomal peptide synthetase"/>
    <property type="match status" value="1"/>
</dbReference>
<feature type="domain" description="AMP-dependent synthetase/ligase" evidence="2">
    <location>
        <begin position="261"/>
        <end position="616"/>
    </location>
</feature>
<feature type="region of interest" description="Disordered" evidence="1">
    <location>
        <begin position="1"/>
        <end position="23"/>
    </location>
</feature>
<dbReference type="GO" id="GO:0044550">
    <property type="term" value="P:secondary metabolite biosynthetic process"/>
    <property type="evidence" value="ECO:0007669"/>
    <property type="project" value="TreeGrafter"/>
</dbReference>
<evidence type="ECO:0000256" key="1">
    <source>
        <dbReference type="SAM" id="MobiDB-lite"/>
    </source>
</evidence>
<dbReference type="Pfam" id="PF00501">
    <property type="entry name" value="AMP-binding"/>
    <property type="match status" value="1"/>
</dbReference>
<accession>A0A3M5NZ41</accession>
<evidence type="ECO:0000313" key="4">
    <source>
        <dbReference type="Proteomes" id="UP000273854"/>
    </source>
</evidence>
<dbReference type="InterPro" id="IPR000873">
    <property type="entry name" value="AMP-dep_synth/lig_dom"/>
</dbReference>
<dbReference type="RefSeq" id="WP_122210428.1">
    <property type="nucleotide sequence ID" value="NZ_RBTP01000073.1"/>
</dbReference>
<dbReference type="SUPFAM" id="SSF52777">
    <property type="entry name" value="CoA-dependent acyltransferases"/>
    <property type="match status" value="1"/>
</dbReference>
<name>A0A3M5NZ41_PSEVI</name>
<organism evidence="3 4">
    <name type="scientific">Pseudomonas viridiflava</name>
    <name type="common">Phytomonas viridiflava</name>
    <dbReference type="NCBI Taxonomy" id="33069"/>
    <lineage>
        <taxon>Bacteria</taxon>
        <taxon>Pseudomonadati</taxon>
        <taxon>Pseudomonadota</taxon>
        <taxon>Gammaproteobacteria</taxon>
        <taxon>Pseudomonadales</taxon>
        <taxon>Pseudomonadaceae</taxon>
        <taxon>Pseudomonas</taxon>
    </lineage>
</organism>
<gene>
    <name evidence="3" type="ORF">ALP40_03266</name>
</gene>
<dbReference type="PANTHER" id="PTHR45527:SF1">
    <property type="entry name" value="FATTY ACID SYNTHASE"/>
    <property type="match status" value="1"/>
</dbReference>
<dbReference type="Proteomes" id="UP000273854">
    <property type="component" value="Unassembled WGS sequence"/>
</dbReference>